<dbReference type="PANTHER" id="PTHR43434:SF16">
    <property type="entry name" value="BLL8046 PROTEIN"/>
    <property type="match status" value="1"/>
</dbReference>
<dbReference type="Gene3D" id="1.10.150.240">
    <property type="entry name" value="Putative phosphatase, domain 2"/>
    <property type="match status" value="1"/>
</dbReference>
<dbReference type="GO" id="GO:0008967">
    <property type="term" value="F:phosphoglycolate phosphatase activity"/>
    <property type="evidence" value="ECO:0007669"/>
    <property type="project" value="TreeGrafter"/>
</dbReference>
<dbReference type="Proteomes" id="UP000010473">
    <property type="component" value="Chromosome"/>
</dbReference>
<dbReference type="Pfam" id="PF13419">
    <property type="entry name" value="HAD_2"/>
    <property type="match status" value="1"/>
</dbReference>
<sequence length="222" mass="24820">MIKVVIFDLDGTLVDSVDLHAQAWVKAFQNYGYEFPFEKLRQQIGKGGSYIIKDLLPQAEYEKLCSAISDYRKEYYQNNLLEQVRPFPKVKELFEKIKADGIRIVLASSARTKTVAHYKKLLEIEDLIDGATSTDDVEKSKPEPDIFLAALEKVDAVKANEVIVIGDSPYDVQAANKISLPTIGFLCGGFAKEKLIEAGCIAIYQDAADLLANYEQSPLKSY</sequence>
<protein>
    <submittedName>
        <fullName evidence="1">HAD-superfamily hydrolase, subfamily IA, variant 3</fullName>
    </submittedName>
</protein>
<dbReference type="InterPro" id="IPR023198">
    <property type="entry name" value="PGP-like_dom2"/>
</dbReference>
<dbReference type="GO" id="GO:0005829">
    <property type="term" value="C:cytosol"/>
    <property type="evidence" value="ECO:0007669"/>
    <property type="project" value="TreeGrafter"/>
</dbReference>
<organism evidence="1 2">
    <name type="scientific">Stanieria cyanosphaera (strain ATCC 29371 / PCC 7437)</name>
    <dbReference type="NCBI Taxonomy" id="111780"/>
    <lineage>
        <taxon>Bacteria</taxon>
        <taxon>Bacillati</taxon>
        <taxon>Cyanobacteriota</taxon>
        <taxon>Cyanophyceae</taxon>
        <taxon>Pleurocapsales</taxon>
        <taxon>Dermocarpellaceae</taxon>
        <taxon>Stanieria</taxon>
    </lineage>
</organism>
<dbReference type="AlphaFoldDB" id="K9XWF8"/>
<name>K9XWF8_STAC7</name>
<dbReference type="InterPro" id="IPR023214">
    <property type="entry name" value="HAD_sf"/>
</dbReference>
<dbReference type="NCBIfam" id="TIGR01509">
    <property type="entry name" value="HAD-SF-IA-v3"/>
    <property type="match status" value="1"/>
</dbReference>
<dbReference type="InterPro" id="IPR041492">
    <property type="entry name" value="HAD_2"/>
</dbReference>
<dbReference type="EMBL" id="CP003653">
    <property type="protein sequence ID" value="AFZ36416.1"/>
    <property type="molecule type" value="Genomic_DNA"/>
</dbReference>
<keyword evidence="2" id="KW-1185">Reference proteome</keyword>
<dbReference type="PANTHER" id="PTHR43434">
    <property type="entry name" value="PHOSPHOGLYCOLATE PHOSPHATASE"/>
    <property type="match status" value="1"/>
</dbReference>
<dbReference type="NCBIfam" id="TIGR01549">
    <property type="entry name" value="HAD-SF-IA-v1"/>
    <property type="match status" value="1"/>
</dbReference>
<dbReference type="SFLD" id="SFLDG01129">
    <property type="entry name" value="C1.5:_HAD__Beta-PGM__Phosphata"/>
    <property type="match status" value="1"/>
</dbReference>
<dbReference type="SFLD" id="SFLDG01135">
    <property type="entry name" value="C1.5.6:_HAD__Beta-PGM__Phospha"/>
    <property type="match status" value="1"/>
</dbReference>
<dbReference type="PATRIC" id="fig|111780.3.peg.3013"/>
<dbReference type="STRING" id="111780.Sta7437_2897"/>
<keyword evidence="1" id="KW-0378">Hydrolase</keyword>
<dbReference type="eggNOG" id="COG0546">
    <property type="taxonomic scope" value="Bacteria"/>
</dbReference>
<dbReference type="KEGG" id="scs:Sta7437_2897"/>
<dbReference type="GO" id="GO:0006281">
    <property type="term" value="P:DNA repair"/>
    <property type="evidence" value="ECO:0007669"/>
    <property type="project" value="TreeGrafter"/>
</dbReference>
<dbReference type="SFLD" id="SFLDS00003">
    <property type="entry name" value="Haloacid_Dehalogenase"/>
    <property type="match status" value="1"/>
</dbReference>
<gene>
    <name evidence="1" type="ordered locus">Sta7437_2897</name>
</gene>
<dbReference type="HOGENOM" id="CLU_045011_19_2_3"/>
<evidence type="ECO:0000313" key="2">
    <source>
        <dbReference type="Proteomes" id="UP000010473"/>
    </source>
</evidence>
<dbReference type="Gene3D" id="3.40.50.1000">
    <property type="entry name" value="HAD superfamily/HAD-like"/>
    <property type="match status" value="1"/>
</dbReference>
<reference evidence="2" key="1">
    <citation type="journal article" date="2013" name="Proc. Natl. Acad. Sci. U.S.A.">
        <title>Improving the coverage of the cyanobacterial phylum using diversity-driven genome sequencing.</title>
        <authorList>
            <person name="Shih P.M."/>
            <person name="Wu D."/>
            <person name="Latifi A."/>
            <person name="Axen S.D."/>
            <person name="Fewer D.P."/>
            <person name="Talla E."/>
            <person name="Calteau A."/>
            <person name="Cai F."/>
            <person name="Tandeau de Marsac N."/>
            <person name="Rippka R."/>
            <person name="Herdman M."/>
            <person name="Sivonen K."/>
            <person name="Coursin T."/>
            <person name="Laurent T."/>
            <person name="Goodwin L."/>
            <person name="Nolan M."/>
            <person name="Davenport K.W."/>
            <person name="Han C.S."/>
            <person name="Rubin E.M."/>
            <person name="Eisen J.A."/>
            <person name="Woyke T."/>
            <person name="Gugger M."/>
            <person name="Kerfeld C.A."/>
        </authorList>
    </citation>
    <scope>NUCLEOTIDE SEQUENCE [LARGE SCALE GENOMIC DNA]</scope>
    <source>
        <strain evidence="2">ATCC 29371 / PCC 7437</strain>
    </source>
</reference>
<dbReference type="InterPro" id="IPR006439">
    <property type="entry name" value="HAD-SF_hydro_IA"/>
</dbReference>
<evidence type="ECO:0000313" key="1">
    <source>
        <dbReference type="EMBL" id="AFZ36416.1"/>
    </source>
</evidence>
<proteinExistence type="predicted"/>
<dbReference type="SUPFAM" id="SSF56784">
    <property type="entry name" value="HAD-like"/>
    <property type="match status" value="1"/>
</dbReference>
<accession>K9XWF8</accession>
<dbReference type="InterPro" id="IPR036412">
    <property type="entry name" value="HAD-like_sf"/>
</dbReference>
<dbReference type="RefSeq" id="WP_015194083.1">
    <property type="nucleotide sequence ID" value="NC_019748.1"/>
</dbReference>
<dbReference type="InterPro" id="IPR050155">
    <property type="entry name" value="HAD-like_hydrolase_sf"/>
</dbReference>